<dbReference type="Proteomes" id="UP000238954">
    <property type="component" value="Chromosome"/>
</dbReference>
<dbReference type="RefSeq" id="WP_105997935.1">
    <property type="nucleotide sequence ID" value="NZ_CM009578.1"/>
</dbReference>
<organism evidence="1 2">
    <name type="scientific">Sphingopyxis lindanitolerans</name>
    <dbReference type="NCBI Taxonomy" id="2054227"/>
    <lineage>
        <taxon>Bacteria</taxon>
        <taxon>Pseudomonadati</taxon>
        <taxon>Pseudomonadota</taxon>
        <taxon>Alphaproteobacteria</taxon>
        <taxon>Sphingomonadales</taxon>
        <taxon>Sphingomonadaceae</taxon>
        <taxon>Sphingopyxis</taxon>
    </lineage>
</organism>
<dbReference type="OrthoDB" id="9848592at2"/>
<reference evidence="2" key="1">
    <citation type="submission" date="2017-11" db="EMBL/GenBank/DDBJ databases">
        <title>The complete genome sequence of Sphingopyxis pomeranensis sp. nov. strain WS5A3p.</title>
        <authorList>
            <person name="Kaminski M.A."/>
        </authorList>
    </citation>
    <scope>NUCLEOTIDE SEQUENCE [LARGE SCALE GENOMIC DNA]</scope>
    <source>
        <strain evidence="2">WS5A3p</strain>
    </source>
</reference>
<evidence type="ECO:0000313" key="1">
    <source>
        <dbReference type="EMBL" id="PQM27674.1"/>
    </source>
</evidence>
<dbReference type="EMBL" id="PHFW01000002">
    <property type="protein sequence ID" value="PQM27674.1"/>
    <property type="molecule type" value="Genomic_DNA"/>
</dbReference>
<sequence>MTKAAKLNVAQIDVLRAETLNNLATAREHLAESAYAAALPNGDEKAMLKARDAVNVLELKVQGLAVARKQAEQVEQEEKEASAAASRRANAVQVRLAVAEYMRLLTGLAITLGELQTKVSEAGVAQDMLHHYAFGLAHNEPATMKVRNALVHFGAFGTANFPPLLDKLLRSAPNLAPYMIGGMDRGLSALASVTPEILDEAVIAEADERLRAQFKEAAAARITKE</sequence>
<evidence type="ECO:0000313" key="2">
    <source>
        <dbReference type="Proteomes" id="UP000238954"/>
    </source>
</evidence>
<dbReference type="AlphaFoldDB" id="A0A2S8B5I8"/>
<gene>
    <name evidence="1" type="ORF">CVO77_03640</name>
</gene>
<keyword evidence="2" id="KW-1185">Reference proteome</keyword>
<comment type="caution">
    <text evidence="1">The sequence shown here is derived from an EMBL/GenBank/DDBJ whole genome shotgun (WGS) entry which is preliminary data.</text>
</comment>
<protein>
    <submittedName>
        <fullName evidence="1">Uncharacterized protein</fullName>
    </submittedName>
</protein>
<accession>A0A2S8B5I8</accession>
<proteinExistence type="predicted"/>
<name>A0A2S8B5I8_9SPHN</name>